<evidence type="ECO:0000313" key="4">
    <source>
        <dbReference type="EMBL" id="MBB5598507.1"/>
    </source>
</evidence>
<dbReference type="SUPFAM" id="SSF51735">
    <property type="entry name" value="NAD(P)-binding Rossmann-fold domains"/>
    <property type="match status" value="1"/>
</dbReference>
<dbReference type="Pfam" id="PF08240">
    <property type="entry name" value="ADH_N"/>
    <property type="match status" value="1"/>
</dbReference>
<dbReference type="RefSeq" id="WP_183642290.1">
    <property type="nucleotide sequence ID" value="NZ_JACHBL010000001.1"/>
</dbReference>
<dbReference type="InterPro" id="IPR002364">
    <property type="entry name" value="Quin_OxRdtase/zeta-crystal_CS"/>
</dbReference>
<dbReference type="Proteomes" id="UP000523863">
    <property type="component" value="Unassembled WGS sequence"/>
</dbReference>
<dbReference type="GO" id="GO:0008270">
    <property type="term" value="F:zinc ion binding"/>
    <property type="evidence" value="ECO:0007669"/>
    <property type="project" value="InterPro"/>
</dbReference>
<dbReference type="InterPro" id="IPR011032">
    <property type="entry name" value="GroES-like_sf"/>
</dbReference>
<dbReference type="Pfam" id="PF13602">
    <property type="entry name" value="ADH_zinc_N_2"/>
    <property type="match status" value="1"/>
</dbReference>
<dbReference type="SUPFAM" id="SSF50129">
    <property type="entry name" value="GroES-like"/>
    <property type="match status" value="1"/>
</dbReference>
<organism evidence="4 5">
    <name type="scientific">Neomicrococcus lactis</name>
    <dbReference type="NCBI Taxonomy" id="732241"/>
    <lineage>
        <taxon>Bacteria</taxon>
        <taxon>Bacillati</taxon>
        <taxon>Actinomycetota</taxon>
        <taxon>Actinomycetes</taxon>
        <taxon>Micrococcales</taxon>
        <taxon>Micrococcaceae</taxon>
        <taxon>Neomicrococcus</taxon>
    </lineage>
</organism>
<name>A0A7W9DC37_9MICC</name>
<comment type="caution">
    <text evidence="4">The sequence shown here is derived from an EMBL/GenBank/DDBJ whole genome shotgun (WGS) entry which is preliminary data.</text>
</comment>
<proteinExistence type="predicted"/>
<dbReference type="InterPro" id="IPR036291">
    <property type="entry name" value="NAD(P)-bd_dom_sf"/>
</dbReference>
<dbReference type="SMART" id="SM00829">
    <property type="entry name" value="PKS_ER"/>
    <property type="match status" value="1"/>
</dbReference>
<dbReference type="AlphaFoldDB" id="A0A7W9DC37"/>
<evidence type="ECO:0000256" key="1">
    <source>
        <dbReference type="ARBA" id="ARBA00022857"/>
    </source>
</evidence>
<keyword evidence="2" id="KW-0560">Oxidoreductase</keyword>
<dbReference type="InterPro" id="IPR020843">
    <property type="entry name" value="ER"/>
</dbReference>
<accession>A0A7W9DC37</accession>
<protein>
    <submittedName>
        <fullName evidence="4">NADPH:quinone reductase-like Zn-dependent oxidoreductase</fullName>
    </submittedName>
</protein>
<dbReference type="InterPro" id="IPR013154">
    <property type="entry name" value="ADH-like_N"/>
</dbReference>
<sequence>MRIYGFASYGGPEVQQFMDVEDETLRPGTVLIQTFAAGVNPADIKVRSGKRSSSVPVEFPMAIGREASGVVLEAEPGSGFEVGDKVFGSTATGKGALADQVLVTASQTAKIPDGVSFEQAACIPVAIATAWDAIQELKLEEGQTLLVLGAGGGVGSHALQFARNLGVRTIGVASHRKKKLVESYGAQHLDSQTFQDVGVNAETEVDAVFDCVGGETLQLGASLVADKSKIRSIAATDLAKELGGDAVTRRRSSVAYLEVANFIATGAVAPNINSVVVIEDAAEAIAEVEGGHSLGKTVVVFRD</sequence>
<keyword evidence="5" id="KW-1185">Reference proteome</keyword>
<feature type="domain" description="Enoyl reductase (ER)" evidence="3">
    <location>
        <begin position="10"/>
        <end position="299"/>
    </location>
</feature>
<evidence type="ECO:0000256" key="2">
    <source>
        <dbReference type="ARBA" id="ARBA00023002"/>
    </source>
</evidence>
<reference evidence="4 5" key="1">
    <citation type="submission" date="2020-08" db="EMBL/GenBank/DDBJ databases">
        <title>Sequencing the genomes of 1000 actinobacteria strains.</title>
        <authorList>
            <person name="Klenk H.-P."/>
        </authorList>
    </citation>
    <scope>NUCLEOTIDE SEQUENCE [LARGE SCALE GENOMIC DNA]</scope>
    <source>
        <strain evidence="4 5">DSM 23694</strain>
    </source>
</reference>
<dbReference type="Gene3D" id="3.40.50.720">
    <property type="entry name" value="NAD(P)-binding Rossmann-like Domain"/>
    <property type="match status" value="1"/>
</dbReference>
<gene>
    <name evidence="4" type="ORF">BKA12_001587</name>
</gene>
<dbReference type="EMBL" id="JACHBL010000001">
    <property type="protein sequence ID" value="MBB5598507.1"/>
    <property type="molecule type" value="Genomic_DNA"/>
</dbReference>
<dbReference type="Gene3D" id="3.90.180.10">
    <property type="entry name" value="Medium-chain alcohol dehydrogenases, catalytic domain"/>
    <property type="match status" value="1"/>
</dbReference>
<dbReference type="CDD" id="cd05289">
    <property type="entry name" value="MDR_like_2"/>
    <property type="match status" value="1"/>
</dbReference>
<dbReference type="GO" id="GO:0016651">
    <property type="term" value="F:oxidoreductase activity, acting on NAD(P)H"/>
    <property type="evidence" value="ECO:0007669"/>
    <property type="project" value="TreeGrafter"/>
</dbReference>
<evidence type="ECO:0000259" key="3">
    <source>
        <dbReference type="SMART" id="SM00829"/>
    </source>
</evidence>
<dbReference type="GO" id="GO:0070402">
    <property type="term" value="F:NADPH binding"/>
    <property type="evidence" value="ECO:0007669"/>
    <property type="project" value="TreeGrafter"/>
</dbReference>
<keyword evidence="1" id="KW-0521">NADP</keyword>
<dbReference type="PROSITE" id="PS01162">
    <property type="entry name" value="QOR_ZETA_CRYSTAL"/>
    <property type="match status" value="1"/>
</dbReference>
<dbReference type="PANTHER" id="PTHR48106">
    <property type="entry name" value="QUINONE OXIDOREDUCTASE PIG3-RELATED"/>
    <property type="match status" value="1"/>
</dbReference>
<evidence type="ECO:0000313" key="5">
    <source>
        <dbReference type="Proteomes" id="UP000523863"/>
    </source>
</evidence>